<keyword evidence="3" id="KW-1185">Reference proteome</keyword>
<protein>
    <submittedName>
        <fullName evidence="2">Uncharacterized protein</fullName>
    </submittedName>
</protein>
<keyword evidence="1" id="KW-0472">Membrane</keyword>
<dbReference type="Proteomes" id="UP000015241">
    <property type="component" value="Unassembled WGS sequence"/>
</dbReference>
<keyword evidence="1" id="KW-1133">Transmembrane helix</keyword>
<dbReference type="EMBL" id="KE504139">
    <property type="protein sequence ID" value="EPT01912.1"/>
    <property type="molecule type" value="Genomic_DNA"/>
</dbReference>
<proteinExistence type="predicted"/>
<dbReference type="InParanoid" id="S8EA87"/>
<evidence type="ECO:0000256" key="1">
    <source>
        <dbReference type="SAM" id="Phobius"/>
    </source>
</evidence>
<evidence type="ECO:0000313" key="3">
    <source>
        <dbReference type="Proteomes" id="UP000015241"/>
    </source>
</evidence>
<name>S8EA87_FOMSC</name>
<accession>S8EA87</accession>
<organism evidence="2 3">
    <name type="scientific">Fomitopsis schrenkii</name>
    <name type="common">Brown rot fungus</name>
    <dbReference type="NCBI Taxonomy" id="2126942"/>
    <lineage>
        <taxon>Eukaryota</taxon>
        <taxon>Fungi</taxon>
        <taxon>Dikarya</taxon>
        <taxon>Basidiomycota</taxon>
        <taxon>Agaricomycotina</taxon>
        <taxon>Agaricomycetes</taxon>
        <taxon>Polyporales</taxon>
        <taxon>Fomitopsis</taxon>
    </lineage>
</organism>
<feature type="transmembrane region" description="Helical" evidence="1">
    <location>
        <begin position="243"/>
        <end position="263"/>
    </location>
</feature>
<dbReference type="AlphaFoldDB" id="S8EA87"/>
<keyword evidence="1" id="KW-0812">Transmembrane</keyword>
<dbReference type="HOGENOM" id="CLU_956553_0_0_1"/>
<reference evidence="2 3" key="1">
    <citation type="journal article" date="2012" name="Science">
        <title>The Paleozoic origin of enzymatic lignin decomposition reconstructed from 31 fungal genomes.</title>
        <authorList>
            <person name="Floudas D."/>
            <person name="Binder M."/>
            <person name="Riley R."/>
            <person name="Barry K."/>
            <person name="Blanchette R.A."/>
            <person name="Henrissat B."/>
            <person name="Martinez A.T."/>
            <person name="Otillar R."/>
            <person name="Spatafora J.W."/>
            <person name="Yadav J.S."/>
            <person name="Aerts A."/>
            <person name="Benoit I."/>
            <person name="Boyd A."/>
            <person name="Carlson A."/>
            <person name="Copeland A."/>
            <person name="Coutinho P.M."/>
            <person name="de Vries R.P."/>
            <person name="Ferreira P."/>
            <person name="Findley K."/>
            <person name="Foster B."/>
            <person name="Gaskell J."/>
            <person name="Glotzer D."/>
            <person name="Gorecki P."/>
            <person name="Heitman J."/>
            <person name="Hesse C."/>
            <person name="Hori C."/>
            <person name="Igarashi K."/>
            <person name="Jurgens J.A."/>
            <person name="Kallen N."/>
            <person name="Kersten P."/>
            <person name="Kohler A."/>
            <person name="Kuees U."/>
            <person name="Kumar T.K.A."/>
            <person name="Kuo A."/>
            <person name="LaButti K."/>
            <person name="Larrondo L.F."/>
            <person name="Lindquist E."/>
            <person name="Ling A."/>
            <person name="Lombard V."/>
            <person name="Lucas S."/>
            <person name="Lundell T."/>
            <person name="Martin R."/>
            <person name="McLaughlin D.J."/>
            <person name="Morgenstern I."/>
            <person name="Morin E."/>
            <person name="Murat C."/>
            <person name="Nagy L.G."/>
            <person name="Nolan M."/>
            <person name="Ohm R.A."/>
            <person name="Patyshakuliyeva A."/>
            <person name="Rokas A."/>
            <person name="Ruiz-Duenas F.J."/>
            <person name="Sabat G."/>
            <person name="Salamov A."/>
            <person name="Samejima M."/>
            <person name="Schmutz J."/>
            <person name="Slot J.C."/>
            <person name="St John F."/>
            <person name="Stenlid J."/>
            <person name="Sun H."/>
            <person name="Sun S."/>
            <person name="Syed K."/>
            <person name="Tsang A."/>
            <person name="Wiebenga A."/>
            <person name="Young D."/>
            <person name="Pisabarro A."/>
            <person name="Eastwood D.C."/>
            <person name="Martin F."/>
            <person name="Cullen D."/>
            <person name="Grigoriev I.V."/>
            <person name="Hibbett D.S."/>
        </authorList>
    </citation>
    <scope>NUCLEOTIDE SEQUENCE</scope>
    <source>
        <strain evidence="3">FP-58527</strain>
    </source>
</reference>
<evidence type="ECO:0000313" key="2">
    <source>
        <dbReference type="EMBL" id="EPT01912.1"/>
    </source>
</evidence>
<sequence>MTVDHDRSAHYPCRLVRGAAPPRVCGEDINAERRLAPSPSCTSVLFQDSDPNLALKLAGTVCAWISSSGGRQLLERLAHYGTTESPLSAYLPPSGADAESSSSLSARLRMFSAFSLTRPCMVELGFGRHGESYFDCGPPGTNRVSLCGSPSELLTLLVCTLRHVSRSPSHPLNSSTFKLEFGLPSSVSLFVYIPNCKPLFGLNLTTVPMSACPQVTLIKAVPEVTVAHASLAIQTSPALRSSLASLLSVYLVVVFYALSFISIHCHSLNDQLASGAGTCSRARRCEPSGLT</sequence>
<gene>
    <name evidence="2" type="ORF">FOMPIDRAFT_91902</name>
</gene>